<sequence length="147" mass="17086">MPKSWTKEEVQKNFRLILYNSVVKKLESDSKTLGLSDPQVEKNKKEMADIIARENTEGYDAAMESEKWLDLENENQDLIKQLKADIEQNRPEATRVAVSKLVLEKMNRDKEIKLPTEIVNRIQDFMDNDLVNKVEAGIKKQLLKLLK</sequence>
<dbReference type="EMBL" id="MU004379">
    <property type="protein sequence ID" value="KAF2653558.1"/>
    <property type="molecule type" value="Genomic_DNA"/>
</dbReference>
<gene>
    <name evidence="1" type="ORF">K491DRAFT_717952</name>
</gene>
<organism evidence="1 2">
    <name type="scientific">Lophiostoma macrostomum CBS 122681</name>
    <dbReference type="NCBI Taxonomy" id="1314788"/>
    <lineage>
        <taxon>Eukaryota</taxon>
        <taxon>Fungi</taxon>
        <taxon>Dikarya</taxon>
        <taxon>Ascomycota</taxon>
        <taxon>Pezizomycotina</taxon>
        <taxon>Dothideomycetes</taxon>
        <taxon>Pleosporomycetidae</taxon>
        <taxon>Pleosporales</taxon>
        <taxon>Lophiostomataceae</taxon>
        <taxon>Lophiostoma</taxon>
    </lineage>
</organism>
<accession>A0A6A6T419</accession>
<evidence type="ECO:0000313" key="2">
    <source>
        <dbReference type="Proteomes" id="UP000799324"/>
    </source>
</evidence>
<proteinExistence type="predicted"/>
<protein>
    <submittedName>
        <fullName evidence="1">Uncharacterized protein</fullName>
    </submittedName>
</protein>
<reference evidence="1" key="1">
    <citation type="journal article" date="2020" name="Stud. Mycol.">
        <title>101 Dothideomycetes genomes: a test case for predicting lifestyles and emergence of pathogens.</title>
        <authorList>
            <person name="Haridas S."/>
            <person name="Albert R."/>
            <person name="Binder M."/>
            <person name="Bloem J."/>
            <person name="Labutti K."/>
            <person name="Salamov A."/>
            <person name="Andreopoulos B."/>
            <person name="Baker S."/>
            <person name="Barry K."/>
            <person name="Bills G."/>
            <person name="Bluhm B."/>
            <person name="Cannon C."/>
            <person name="Castanera R."/>
            <person name="Culley D."/>
            <person name="Daum C."/>
            <person name="Ezra D."/>
            <person name="Gonzalez J."/>
            <person name="Henrissat B."/>
            <person name="Kuo A."/>
            <person name="Liang C."/>
            <person name="Lipzen A."/>
            <person name="Lutzoni F."/>
            <person name="Magnuson J."/>
            <person name="Mondo S."/>
            <person name="Nolan M."/>
            <person name="Ohm R."/>
            <person name="Pangilinan J."/>
            <person name="Park H.-J."/>
            <person name="Ramirez L."/>
            <person name="Alfaro M."/>
            <person name="Sun H."/>
            <person name="Tritt A."/>
            <person name="Yoshinaga Y."/>
            <person name="Zwiers L.-H."/>
            <person name="Turgeon B."/>
            <person name="Goodwin S."/>
            <person name="Spatafora J."/>
            <person name="Crous P."/>
            <person name="Grigoriev I."/>
        </authorList>
    </citation>
    <scope>NUCLEOTIDE SEQUENCE</scope>
    <source>
        <strain evidence="1">CBS 122681</strain>
    </source>
</reference>
<keyword evidence="2" id="KW-1185">Reference proteome</keyword>
<name>A0A6A6T419_9PLEO</name>
<dbReference type="AlphaFoldDB" id="A0A6A6T419"/>
<dbReference type="Proteomes" id="UP000799324">
    <property type="component" value="Unassembled WGS sequence"/>
</dbReference>
<evidence type="ECO:0000313" key="1">
    <source>
        <dbReference type="EMBL" id="KAF2653558.1"/>
    </source>
</evidence>